<gene>
    <name evidence="1" type="ORF">DSM02_3809</name>
</gene>
<comment type="caution">
    <text evidence="1">The sequence shown here is derived from an EMBL/GenBank/DDBJ whole genome shotgun (WGS) entry which is preliminary data.</text>
</comment>
<proteinExistence type="predicted"/>
<sequence>MIVVIKNRDSDSGVKAYQIGTDYILVKLEIDVLNMLMINFKALKNK</sequence>
<dbReference type="AlphaFoldDB" id="A0A4Q0NS44"/>
<name>A0A4Q0NS44_9FLAO</name>
<dbReference type="EMBL" id="QOVK01000028">
    <property type="protein sequence ID" value="RXG13015.1"/>
    <property type="molecule type" value="Genomic_DNA"/>
</dbReference>
<evidence type="ECO:0000313" key="2">
    <source>
        <dbReference type="Proteomes" id="UP000289859"/>
    </source>
</evidence>
<accession>A0A4Q0NS44</accession>
<protein>
    <submittedName>
        <fullName evidence="1">Uncharacterized protein</fullName>
    </submittedName>
</protein>
<dbReference type="Proteomes" id="UP000289859">
    <property type="component" value="Unassembled WGS sequence"/>
</dbReference>
<reference evidence="1 2" key="1">
    <citation type="submission" date="2018-07" db="EMBL/GenBank/DDBJ databases">
        <title>Leeuwenhoekiella genomics.</title>
        <authorList>
            <person name="Tahon G."/>
            <person name="Willems A."/>
        </authorList>
    </citation>
    <scope>NUCLEOTIDE SEQUENCE [LARGE SCALE GENOMIC DNA]</scope>
    <source>
        <strain evidence="1 2">LMG 29608</strain>
    </source>
</reference>
<organism evidence="1 2">
    <name type="scientific">Leeuwenhoekiella polynyae</name>
    <dbReference type="NCBI Taxonomy" id="1550906"/>
    <lineage>
        <taxon>Bacteria</taxon>
        <taxon>Pseudomonadati</taxon>
        <taxon>Bacteroidota</taxon>
        <taxon>Flavobacteriia</taxon>
        <taxon>Flavobacteriales</taxon>
        <taxon>Flavobacteriaceae</taxon>
        <taxon>Leeuwenhoekiella</taxon>
    </lineage>
</organism>
<evidence type="ECO:0000313" key="1">
    <source>
        <dbReference type="EMBL" id="RXG13015.1"/>
    </source>
</evidence>
<keyword evidence="2" id="KW-1185">Reference proteome</keyword>